<dbReference type="Proteomes" id="UP001302696">
    <property type="component" value="Chromosome"/>
</dbReference>
<accession>A0ABZ0Q3D9</accession>
<sequence>MKVIILGATGQISGFLIERLLRETDAELTLFGHNVTNRVQLSVPERENIVDGDILDIATLVHALKGQDIVFLNVPTADAMNGTATAMQQASIRRLIVSGTIGLYDEVGGKFGEWGKSSMGAYFSNRQPERNAIDALDSDSNIDYTYVRMSMLYNNSKNDDYTLIPFGEMVTGAQVSRQAVARFITDMVKTPTLQINKNVAIIEKGSENMSKPSFY</sequence>
<keyword evidence="3" id="KW-1185">Reference proteome</keyword>
<evidence type="ECO:0000313" key="3">
    <source>
        <dbReference type="Proteomes" id="UP001302696"/>
    </source>
</evidence>
<dbReference type="PANTHER" id="PTHR43355:SF2">
    <property type="entry name" value="FLAVIN REDUCTASE (NADPH)"/>
    <property type="match status" value="1"/>
</dbReference>
<dbReference type="PANTHER" id="PTHR43355">
    <property type="entry name" value="FLAVIN REDUCTASE (NADPH)"/>
    <property type="match status" value="1"/>
</dbReference>
<protein>
    <submittedName>
        <fullName evidence="2">NAD(P)H-binding protein</fullName>
    </submittedName>
</protein>
<evidence type="ECO:0000259" key="1">
    <source>
        <dbReference type="Pfam" id="PF13460"/>
    </source>
</evidence>
<dbReference type="Pfam" id="PF13460">
    <property type="entry name" value="NAD_binding_10"/>
    <property type="match status" value="1"/>
</dbReference>
<dbReference type="SUPFAM" id="SSF51735">
    <property type="entry name" value="NAD(P)-binding Rossmann-fold domains"/>
    <property type="match status" value="1"/>
</dbReference>
<dbReference type="EMBL" id="CP104778">
    <property type="protein sequence ID" value="WPC20929.1"/>
    <property type="molecule type" value="Genomic_DNA"/>
</dbReference>
<gene>
    <name evidence="2" type="ORF">N6G96_06405</name>
</gene>
<evidence type="ECO:0000313" key="2">
    <source>
        <dbReference type="EMBL" id="WPC20929.1"/>
    </source>
</evidence>
<proteinExistence type="predicted"/>
<dbReference type="InterPro" id="IPR051606">
    <property type="entry name" value="Polyketide_Oxido-like"/>
</dbReference>
<reference evidence="3" key="1">
    <citation type="submission" date="2024-06" db="EMBL/GenBank/DDBJ databases">
        <authorList>
            <person name="Chang H.C."/>
            <person name="Mun S.Y."/>
        </authorList>
    </citation>
    <scope>NUCLEOTIDE SEQUENCE [LARGE SCALE GENOMIC DNA]</scope>
    <source>
        <strain evidence="3">KT1</strain>
    </source>
</reference>
<feature type="domain" description="NAD(P)-binding" evidence="1">
    <location>
        <begin position="7"/>
        <end position="191"/>
    </location>
</feature>
<dbReference type="InterPro" id="IPR036291">
    <property type="entry name" value="NAD(P)-bd_dom_sf"/>
</dbReference>
<organism evidence="2 3">
    <name type="scientific">Pediococcus inopinatus</name>
    <dbReference type="NCBI Taxonomy" id="114090"/>
    <lineage>
        <taxon>Bacteria</taxon>
        <taxon>Bacillati</taxon>
        <taxon>Bacillota</taxon>
        <taxon>Bacilli</taxon>
        <taxon>Lactobacillales</taxon>
        <taxon>Lactobacillaceae</taxon>
        <taxon>Pediococcus</taxon>
    </lineage>
</organism>
<name>A0ABZ0Q3D9_9LACO</name>
<dbReference type="InterPro" id="IPR016040">
    <property type="entry name" value="NAD(P)-bd_dom"/>
</dbReference>
<dbReference type="RefSeq" id="WP_323707338.1">
    <property type="nucleotide sequence ID" value="NZ_CP104774.1"/>
</dbReference>
<dbReference type="Gene3D" id="3.40.50.720">
    <property type="entry name" value="NAD(P)-binding Rossmann-like Domain"/>
    <property type="match status" value="1"/>
</dbReference>